<evidence type="ECO:0000256" key="1">
    <source>
        <dbReference type="SAM" id="MobiDB-lite"/>
    </source>
</evidence>
<evidence type="ECO:0000313" key="2">
    <source>
        <dbReference type="EMBL" id="KAK6642544.1"/>
    </source>
</evidence>
<dbReference type="EMBL" id="JAWJWE010000002">
    <property type="protein sequence ID" value="KAK6642544.1"/>
    <property type="molecule type" value="Genomic_DNA"/>
</dbReference>
<sequence>MIGDVYEVCVRHAKTVEISIGEKSLVESSDGRIFCNGGNTTKADVSRPEDLTDEHRKAHKDRDVESSRISQATPAPGETRKSRTLFSKLHSKASFLAGLKLGSLLSKKGFELGHGKIASSHTFQLFGKTVNSATSLSYGNGNSLLPILDDSPAPEGGTKAGSFDKDVFHVTVIENPWEETVHKVDEIASDPVIEDGVFEGNQTGKTKSQIVKVYQEVKDGDDLLSEHNNLVRDLNRSIHKRTNSKFKATTF</sequence>
<evidence type="ECO:0000313" key="3">
    <source>
        <dbReference type="Proteomes" id="UP001372834"/>
    </source>
</evidence>
<protein>
    <submittedName>
        <fullName evidence="2">Uncharacterized protein</fullName>
    </submittedName>
</protein>
<feature type="compositionally biased region" description="Basic and acidic residues" evidence="1">
    <location>
        <begin position="44"/>
        <end position="66"/>
    </location>
</feature>
<proteinExistence type="predicted"/>
<comment type="caution">
    <text evidence="2">The sequence shown here is derived from an EMBL/GenBank/DDBJ whole genome shotgun (WGS) entry which is preliminary data.</text>
</comment>
<name>A0AAN8SAX0_POLSC</name>
<reference evidence="2 3" key="1">
    <citation type="submission" date="2023-10" db="EMBL/GenBank/DDBJ databases">
        <title>Genomes of two closely related lineages of the louse Polyplax serrata with different host specificities.</title>
        <authorList>
            <person name="Martinu J."/>
            <person name="Tarabai H."/>
            <person name="Stefka J."/>
            <person name="Hypsa V."/>
        </authorList>
    </citation>
    <scope>NUCLEOTIDE SEQUENCE [LARGE SCALE GENOMIC DNA]</scope>
    <source>
        <strain evidence="2">HR10_N</strain>
    </source>
</reference>
<gene>
    <name evidence="2" type="ORF">RUM43_004046</name>
</gene>
<feature type="region of interest" description="Disordered" evidence="1">
    <location>
        <begin position="44"/>
        <end position="82"/>
    </location>
</feature>
<organism evidence="2 3">
    <name type="scientific">Polyplax serrata</name>
    <name type="common">Common mouse louse</name>
    <dbReference type="NCBI Taxonomy" id="468196"/>
    <lineage>
        <taxon>Eukaryota</taxon>
        <taxon>Metazoa</taxon>
        <taxon>Ecdysozoa</taxon>
        <taxon>Arthropoda</taxon>
        <taxon>Hexapoda</taxon>
        <taxon>Insecta</taxon>
        <taxon>Pterygota</taxon>
        <taxon>Neoptera</taxon>
        <taxon>Paraneoptera</taxon>
        <taxon>Psocodea</taxon>
        <taxon>Troctomorpha</taxon>
        <taxon>Phthiraptera</taxon>
        <taxon>Anoplura</taxon>
        <taxon>Polyplacidae</taxon>
        <taxon>Polyplax</taxon>
    </lineage>
</organism>
<dbReference type="AlphaFoldDB" id="A0AAN8SAX0"/>
<accession>A0AAN8SAX0</accession>
<dbReference type="Proteomes" id="UP001372834">
    <property type="component" value="Unassembled WGS sequence"/>
</dbReference>